<keyword evidence="2" id="KW-1185">Reference proteome</keyword>
<comment type="caution">
    <text evidence="1">The sequence shown here is derived from an EMBL/GenBank/DDBJ whole genome shotgun (WGS) entry which is preliminary data.</text>
</comment>
<evidence type="ECO:0000313" key="1">
    <source>
        <dbReference type="EMBL" id="KAH7834515.1"/>
    </source>
</evidence>
<evidence type="ECO:0000313" key="2">
    <source>
        <dbReference type="Proteomes" id="UP000828048"/>
    </source>
</evidence>
<sequence>MMSDPIESPRKRLLAGPKAKQGPPTSASATAPADRKKTRDLPNLSDCHSCGVHINSTNPKHKLQTLPSLWRIVLLCKNCLNGVQSGKLCSYCFSEADSECHRCRDCDRRVHKDCVVGYNCSAPWSYCCGSELSGKVGSFRVCVDCWVPKYLENSIRCKRRRRNKVSENLEVLVNDAKKVMENKTRDAVRAKEMALRKAVVARTAAELANGFLGLVAVKDDCEFSVSGSSSGSETTAATNTTDVDEQLAFRLHRAMNSSPRISRNLCLVNSTCLRVPRLRNGGGDLSVSSGSRGSGNASVNRKIEECPSHGFNETTDVRLSQPEVKVYVRRSDSIRCVSSPNLKRGRLVYSRRCKKDKGCQEKGVVVVGNSNTCDDNSLIFEPQTCHQQDEVEYELHLEEGRNPNRLNCDGNGSMLSVERSNGKPDRYLLKYSKRPQKELEYELHPDDTGNQNHVSCSCTMPLDESCSGERDRYRIKYTKRSVGLKGISNDETNFHYDDSSVESEARAVGAGPSRNLSSHPDAKRIAPFPDELKWNKSLPSCGKYQPAKINLTRNGEMARIVLYWISLQQQIMMPVVLETPGFFRIGTSADYIVGCVRLCPNGVGWWRLVMVWQGVSLVGGRVVVIGLWAAESCEFASRVS</sequence>
<reference evidence="1 2" key="1">
    <citation type="journal article" date="2021" name="Hortic Res">
        <title>High-quality reference genome and annotation aids understanding of berry development for evergreen blueberry (Vaccinium darrowii).</title>
        <authorList>
            <person name="Yu J."/>
            <person name="Hulse-Kemp A.M."/>
            <person name="Babiker E."/>
            <person name="Staton M."/>
        </authorList>
    </citation>
    <scope>NUCLEOTIDE SEQUENCE [LARGE SCALE GENOMIC DNA]</scope>
    <source>
        <strain evidence="2">cv. NJ 8807/NJ 8810</strain>
        <tissue evidence="1">Young leaf</tissue>
    </source>
</reference>
<gene>
    <name evidence="1" type="ORF">Vadar_016907</name>
</gene>
<proteinExistence type="predicted"/>
<dbReference type="EMBL" id="CM037152">
    <property type="protein sequence ID" value="KAH7834515.1"/>
    <property type="molecule type" value="Genomic_DNA"/>
</dbReference>
<dbReference type="Proteomes" id="UP000828048">
    <property type="component" value="Chromosome 2"/>
</dbReference>
<name>A0ACB7X1V0_9ERIC</name>
<accession>A0ACB7X1V0</accession>
<protein>
    <submittedName>
        <fullName evidence="1">Uncharacterized protein</fullName>
    </submittedName>
</protein>
<organism evidence="1 2">
    <name type="scientific">Vaccinium darrowii</name>
    <dbReference type="NCBI Taxonomy" id="229202"/>
    <lineage>
        <taxon>Eukaryota</taxon>
        <taxon>Viridiplantae</taxon>
        <taxon>Streptophyta</taxon>
        <taxon>Embryophyta</taxon>
        <taxon>Tracheophyta</taxon>
        <taxon>Spermatophyta</taxon>
        <taxon>Magnoliopsida</taxon>
        <taxon>eudicotyledons</taxon>
        <taxon>Gunneridae</taxon>
        <taxon>Pentapetalae</taxon>
        <taxon>asterids</taxon>
        <taxon>Ericales</taxon>
        <taxon>Ericaceae</taxon>
        <taxon>Vaccinioideae</taxon>
        <taxon>Vaccinieae</taxon>
        <taxon>Vaccinium</taxon>
    </lineage>
</organism>